<name>A0AA39X1Y0_9PEZI</name>
<sequence length="180" mass="19739">MLEAKEKSQQDVAYLKSSMDDAICERDVSLLRALREEREAADAKVRATVLETQRMNMTLDQLVSFDGHRKAQRLLPLNSKSPARKPGFPLQDSGAPFQPLATGQPDSFAPMPTQKPDFTHPPPASALGYIPASYDTFQGASESAASYPPAPWTNSNPVLPPFHGMGTTTLPRFEEHLCTV</sequence>
<evidence type="ECO:0000313" key="3">
    <source>
        <dbReference type="Proteomes" id="UP001175000"/>
    </source>
</evidence>
<organism evidence="2 3">
    <name type="scientific">Immersiella caudata</name>
    <dbReference type="NCBI Taxonomy" id="314043"/>
    <lineage>
        <taxon>Eukaryota</taxon>
        <taxon>Fungi</taxon>
        <taxon>Dikarya</taxon>
        <taxon>Ascomycota</taxon>
        <taxon>Pezizomycotina</taxon>
        <taxon>Sordariomycetes</taxon>
        <taxon>Sordariomycetidae</taxon>
        <taxon>Sordariales</taxon>
        <taxon>Lasiosphaeriaceae</taxon>
        <taxon>Immersiella</taxon>
    </lineage>
</organism>
<evidence type="ECO:0000256" key="1">
    <source>
        <dbReference type="SAM" id="MobiDB-lite"/>
    </source>
</evidence>
<protein>
    <submittedName>
        <fullName evidence="2">Uncharacterized protein</fullName>
    </submittedName>
</protein>
<evidence type="ECO:0000313" key="2">
    <source>
        <dbReference type="EMBL" id="KAK0625799.1"/>
    </source>
</evidence>
<comment type="caution">
    <text evidence="2">The sequence shown here is derived from an EMBL/GenBank/DDBJ whole genome shotgun (WGS) entry which is preliminary data.</text>
</comment>
<dbReference type="AlphaFoldDB" id="A0AA39X1Y0"/>
<reference evidence="2" key="1">
    <citation type="submission" date="2023-06" db="EMBL/GenBank/DDBJ databases">
        <title>Genome-scale phylogeny and comparative genomics of the fungal order Sordariales.</title>
        <authorList>
            <consortium name="Lawrence Berkeley National Laboratory"/>
            <person name="Hensen N."/>
            <person name="Bonometti L."/>
            <person name="Westerberg I."/>
            <person name="Brannstrom I.O."/>
            <person name="Guillou S."/>
            <person name="Cros-Aarteil S."/>
            <person name="Calhoun S."/>
            <person name="Haridas S."/>
            <person name="Kuo A."/>
            <person name="Mondo S."/>
            <person name="Pangilinan J."/>
            <person name="Riley R."/>
            <person name="Labutti K."/>
            <person name="Andreopoulos B."/>
            <person name="Lipzen A."/>
            <person name="Chen C."/>
            <person name="Yanf M."/>
            <person name="Daum C."/>
            <person name="Ng V."/>
            <person name="Clum A."/>
            <person name="Steindorff A."/>
            <person name="Ohm R."/>
            <person name="Martin F."/>
            <person name="Silar P."/>
            <person name="Natvig D."/>
            <person name="Lalanne C."/>
            <person name="Gautier V."/>
            <person name="Ament-Velasquez S.L."/>
            <person name="Kruys A."/>
            <person name="Hutchinson M.I."/>
            <person name="Powell A.J."/>
            <person name="Barry K."/>
            <person name="Miller A.N."/>
            <person name="Grigoriev I.V."/>
            <person name="Debuchy R."/>
            <person name="Gladieux P."/>
            <person name="Thoren M.H."/>
            <person name="Johannesson H."/>
        </authorList>
    </citation>
    <scope>NUCLEOTIDE SEQUENCE</scope>
    <source>
        <strain evidence="2">CBS 606.72</strain>
    </source>
</reference>
<dbReference type="Proteomes" id="UP001175000">
    <property type="component" value="Unassembled WGS sequence"/>
</dbReference>
<feature type="region of interest" description="Disordered" evidence="1">
    <location>
        <begin position="76"/>
        <end position="97"/>
    </location>
</feature>
<dbReference type="EMBL" id="JAULSU010000002">
    <property type="protein sequence ID" value="KAK0625799.1"/>
    <property type="molecule type" value="Genomic_DNA"/>
</dbReference>
<keyword evidence="3" id="KW-1185">Reference proteome</keyword>
<accession>A0AA39X1Y0</accession>
<proteinExistence type="predicted"/>
<gene>
    <name evidence="2" type="ORF">B0T14DRAFT_599322</name>
</gene>